<dbReference type="InterPro" id="IPR006135">
    <property type="entry name" value="T3SS_substrate_exporter"/>
</dbReference>
<dbReference type="AlphaFoldDB" id="A0A4U1I7T3"/>
<evidence type="ECO:0000256" key="2">
    <source>
        <dbReference type="SAM" id="Phobius"/>
    </source>
</evidence>
<organism evidence="3 4">
    <name type="scientific">Trinickia terrae</name>
    <dbReference type="NCBI Taxonomy" id="2571161"/>
    <lineage>
        <taxon>Bacteria</taxon>
        <taxon>Pseudomonadati</taxon>
        <taxon>Pseudomonadota</taxon>
        <taxon>Betaproteobacteria</taxon>
        <taxon>Burkholderiales</taxon>
        <taxon>Burkholderiaceae</taxon>
        <taxon>Trinickia</taxon>
    </lineage>
</organism>
<keyword evidence="2" id="KW-1133">Transmembrane helix</keyword>
<feature type="transmembrane region" description="Helical" evidence="2">
    <location>
        <begin position="189"/>
        <end position="210"/>
    </location>
</feature>
<evidence type="ECO:0000313" key="3">
    <source>
        <dbReference type="EMBL" id="TKC89469.1"/>
    </source>
</evidence>
<dbReference type="OrthoDB" id="9807950at2"/>
<dbReference type="Pfam" id="PF01312">
    <property type="entry name" value="Bac_export_2"/>
    <property type="match status" value="1"/>
</dbReference>
<name>A0A4U1I7T3_9BURK</name>
<feature type="transmembrane region" description="Helical" evidence="2">
    <location>
        <begin position="31"/>
        <end position="47"/>
    </location>
</feature>
<keyword evidence="4" id="KW-1185">Reference proteome</keyword>
<evidence type="ECO:0000256" key="1">
    <source>
        <dbReference type="ARBA" id="ARBA00010690"/>
    </source>
</evidence>
<dbReference type="Proteomes" id="UP000305539">
    <property type="component" value="Unassembled WGS sequence"/>
</dbReference>
<accession>A0A4U1I7T3</accession>
<comment type="similarity">
    <text evidence="1">Belongs to the type III secretion exporter family.</text>
</comment>
<dbReference type="Gene3D" id="3.40.1690.10">
    <property type="entry name" value="secretion proteins EscU"/>
    <property type="match status" value="1"/>
</dbReference>
<evidence type="ECO:0000313" key="4">
    <source>
        <dbReference type="Proteomes" id="UP000305539"/>
    </source>
</evidence>
<protein>
    <submittedName>
        <fullName evidence="3">EscU/YscU/HrcU family type III secretion system export apparatus switch protein</fullName>
    </submittedName>
</protein>
<dbReference type="InterPro" id="IPR029025">
    <property type="entry name" value="T3SS_substrate_exporter_C"/>
</dbReference>
<gene>
    <name evidence="3" type="ORF">FAZ69_11090</name>
</gene>
<feature type="transmembrane region" description="Helical" evidence="2">
    <location>
        <begin position="67"/>
        <end position="84"/>
    </location>
</feature>
<reference evidence="3 4" key="1">
    <citation type="submission" date="2019-04" db="EMBL/GenBank/DDBJ databases">
        <title>Trinickia sp. 7GSK02, isolated from subtropical forest soil.</title>
        <authorList>
            <person name="Gao Z.-H."/>
            <person name="Qiu L.-H."/>
        </authorList>
    </citation>
    <scope>NUCLEOTIDE SEQUENCE [LARGE SCALE GENOMIC DNA]</scope>
    <source>
        <strain evidence="3 4">7GSK02</strain>
    </source>
</reference>
<comment type="caution">
    <text evidence="3">The sequence shown here is derived from an EMBL/GenBank/DDBJ whole genome shotgun (WGS) entry which is preliminary data.</text>
</comment>
<dbReference type="PANTHER" id="PTHR30531">
    <property type="entry name" value="FLAGELLAR BIOSYNTHETIC PROTEIN FLHB"/>
    <property type="match status" value="1"/>
</dbReference>
<sequence>MSDSEQNKSEQATEYKLAQARKKGMLARSQELGIVISIAAFAGYLWARGEQTAARFAALGERALGEAGTLASGSHAVLVWLGTLMSRALEILLPLIGVAVGGALVAALAQTGFLFAPGAFKADFSRLNPAQGLKRLFSLQVLIEAAKACVKMSVYCAIAWLTIFDTVRTAAHSALQSRSLPQALGDSGLHLIANLLIAAAIFAALDQIIVRRLFARQMRMSRHEVKQEFKQREGDPRIKQRRKQLQRELLKRSQSMRGMRGADVLVTNPTHYAVGLKYEPESMSAPTVVARGAGNFALRLRKLAFIYGVPVIESPALARQLFHKAALEREIPAHLFRDAAAVYLRARRAPSQTRTP</sequence>
<keyword evidence="2" id="KW-0812">Transmembrane</keyword>
<dbReference type="PANTHER" id="PTHR30531:SF12">
    <property type="entry name" value="FLAGELLAR BIOSYNTHETIC PROTEIN FLHB"/>
    <property type="match status" value="1"/>
</dbReference>
<dbReference type="GO" id="GO:0005886">
    <property type="term" value="C:plasma membrane"/>
    <property type="evidence" value="ECO:0007669"/>
    <property type="project" value="TreeGrafter"/>
</dbReference>
<dbReference type="EMBL" id="SWJE01000005">
    <property type="protein sequence ID" value="TKC89469.1"/>
    <property type="molecule type" value="Genomic_DNA"/>
</dbReference>
<proteinExistence type="inferred from homology"/>
<dbReference type="SUPFAM" id="SSF160544">
    <property type="entry name" value="EscU C-terminal domain-like"/>
    <property type="match status" value="1"/>
</dbReference>
<dbReference type="PRINTS" id="PR00950">
    <property type="entry name" value="TYPE3IMSPROT"/>
</dbReference>
<dbReference type="RefSeq" id="WP_136894260.1">
    <property type="nucleotide sequence ID" value="NZ_SWJE01000005.1"/>
</dbReference>
<feature type="transmembrane region" description="Helical" evidence="2">
    <location>
        <begin position="91"/>
        <end position="116"/>
    </location>
</feature>
<dbReference type="GO" id="GO:0009306">
    <property type="term" value="P:protein secretion"/>
    <property type="evidence" value="ECO:0007669"/>
    <property type="project" value="InterPro"/>
</dbReference>
<keyword evidence="2" id="KW-0472">Membrane</keyword>